<dbReference type="RefSeq" id="WP_013676545.1">
    <property type="nucleotide sequence ID" value="NC_015312.1"/>
</dbReference>
<dbReference type="SUPFAM" id="SSF55136">
    <property type="entry name" value="Probable bacterial effector-binding domain"/>
    <property type="match status" value="1"/>
</dbReference>
<dbReference type="EMBL" id="CP002593">
    <property type="protein sequence ID" value="AEA26632.1"/>
    <property type="molecule type" value="Genomic_DNA"/>
</dbReference>
<sequence>MVVEERVEGRPTLVVAALTSPERVSEVWPGLLDEVWALLRSAGVVSGCRNVMLYRDTVAGLHIEVGVLAPGGVRPSGRVVASGLPAGPVATTVHRGPYTGLGAAHRALGTWCRAAGRQPAGSRWEVYGPHRDDPAQLSVEVSWLLADVPG</sequence>
<dbReference type="eggNOG" id="COG4978">
    <property type="taxonomic scope" value="Bacteria"/>
</dbReference>
<dbReference type="SMART" id="SM00871">
    <property type="entry name" value="AraC_E_bind"/>
    <property type="match status" value="1"/>
</dbReference>
<dbReference type="STRING" id="675635.Psed_4477"/>
<protein>
    <submittedName>
        <fullName evidence="2">Transcription activator effector binding protein</fullName>
    </submittedName>
</protein>
<evidence type="ECO:0000259" key="1">
    <source>
        <dbReference type="SMART" id="SM00871"/>
    </source>
</evidence>
<dbReference type="AlphaFoldDB" id="F4CYR2"/>
<dbReference type="HOGENOM" id="CLU_113664_4_0_11"/>
<dbReference type="InterPro" id="IPR011256">
    <property type="entry name" value="Reg_factor_effector_dom_sf"/>
</dbReference>
<dbReference type="InterPro" id="IPR010499">
    <property type="entry name" value="AraC_E-bd"/>
</dbReference>
<dbReference type="OrthoDB" id="64208at2"/>
<proteinExistence type="predicted"/>
<gene>
    <name evidence="2" type="ordered locus">Psed_4477</name>
</gene>
<organism evidence="2 3">
    <name type="scientific">Pseudonocardia dioxanivorans (strain ATCC 55486 / DSM 44775 / JCM 13855 / CB1190)</name>
    <dbReference type="NCBI Taxonomy" id="675635"/>
    <lineage>
        <taxon>Bacteria</taxon>
        <taxon>Bacillati</taxon>
        <taxon>Actinomycetota</taxon>
        <taxon>Actinomycetes</taxon>
        <taxon>Pseudonocardiales</taxon>
        <taxon>Pseudonocardiaceae</taxon>
        <taxon>Pseudonocardia</taxon>
    </lineage>
</organism>
<dbReference type="Gene3D" id="3.20.80.10">
    <property type="entry name" value="Regulatory factor, effector binding domain"/>
    <property type="match status" value="1"/>
</dbReference>
<evidence type="ECO:0000313" key="3">
    <source>
        <dbReference type="Proteomes" id="UP000007809"/>
    </source>
</evidence>
<reference evidence="2 3" key="1">
    <citation type="journal article" date="2011" name="J. Bacteriol.">
        <title>Genome sequence of the 1,4-dioxane-degrading Pseudonocardia dioxanivorans strain CB1190.</title>
        <authorList>
            <person name="Sales C.M."/>
            <person name="Mahendra S."/>
            <person name="Grostern A."/>
            <person name="Parales R.E."/>
            <person name="Goodwin L.A."/>
            <person name="Woyke T."/>
            <person name="Nolan M."/>
            <person name="Lapidus A."/>
            <person name="Chertkov O."/>
            <person name="Ovchinnikova G."/>
            <person name="Sczyrba A."/>
            <person name="Alvarez-Cohen L."/>
        </authorList>
    </citation>
    <scope>NUCLEOTIDE SEQUENCE [LARGE SCALE GENOMIC DNA]</scope>
    <source>
        <strain evidence="3">ATCC 55486 / DSM 44775 / JCM 13855 / CB1190</strain>
    </source>
</reference>
<evidence type="ECO:0000313" key="2">
    <source>
        <dbReference type="EMBL" id="AEA26632.1"/>
    </source>
</evidence>
<name>F4CYR2_PSEUX</name>
<dbReference type="KEGG" id="pdx:Psed_4477"/>
<dbReference type="Proteomes" id="UP000007809">
    <property type="component" value="Chromosome"/>
</dbReference>
<keyword evidence="3" id="KW-1185">Reference proteome</keyword>
<feature type="domain" description="AraC effector-binding" evidence="1">
    <location>
        <begin position="1"/>
        <end position="146"/>
    </location>
</feature>
<accession>F4CYR2</accession>